<dbReference type="InterPro" id="IPR041966">
    <property type="entry name" value="LOTUS-like"/>
</dbReference>
<dbReference type="Gene3D" id="3.30.420.610">
    <property type="entry name" value="LOTUS domain-like"/>
    <property type="match status" value="1"/>
</dbReference>
<dbReference type="Gramene" id="OE9A001269T1">
    <property type="protein sequence ID" value="OE9A001269C1"/>
    <property type="gene ID" value="OE9A001269"/>
</dbReference>
<protein>
    <recommendedName>
        <fullName evidence="1">HTH OST-type domain-containing protein</fullName>
    </recommendedName>
</protein>
<accession>A0A8S0TGJ7</accession>
<dbReference type="EMBL" id="CACTIH010006456">
    <property type="protein sequence ID" value="CAA3004745.1"/>
    <property type="molecule type" value="Genomic_DNA"/>
</dbReference>
<evidence type="ECO:0000313" key="2">
    <source>
        <dbReference type="EMBL" id="CAA3004745.1"/>
    </source>
</evidence>
<dbReference type="OrthoDB" id="341421at2759"/>
<proteinExistence type="predicted"/>
<dbReference type="Proteomes" id="UP000594638">
    <property type="component" value="Unassembled WGS sequence"/>
</dbReference>
<feature type="non-terminal residue" evidence="2">
    <location>
        <position position="64"/>
    </location>
</feature>
<dbReference type="InterPro" id="IPR025605">
    <property type="entry name" value="OST-HTH/LOTUS_dom"/>
</dbReference>
<gene>
    <name evidence="2" type="ORF">OLEA9_A001269</name>
</gene>
<dbReference type="AlphaFoldDB" id="A0A8S0TGJ7"/>
<comment type="caution">
    <text evidence="2">The sequence shown here is derived from an EMBL/GenBank/DDBJ whole genome shotgun (WGS) entry which is preliminary data.</text>
</comment>
<organism evidence="2 3">
    <name type="scientific">Olea europaea subsp. europaea</name>
    <dbReference type="NCBI Taxonomy" id="158383"/>
    <lineage>
        <taxon>Eukaryota</taxon>
        <taxon>Viridiplantae</taxon>
        <taxon>Streptophyta</taxon>
        <taxon>Embryophyta</taxon>
        <taxon>Tracheophyta</taxon>
        <taxon>Spermatophyta</taxon>
        <taxon>Magnoliopsida</taxon>
        <taxon>eudicotyledons</taxon>
        <taxon>Gunneridae</taxon>
        <taxon>Pentapetalae</taxon>
        <taxon>asterids</taxon>
        <taxon>lamiids</taxon>
        <taxon>Lamiales</taxon>
        <taxon>Oleaceae</taxon>
        <taxon>Oleeae</taxon>
        <taxon>Olea</taxon>
    </lineage>
</organism>
<reference evidence="2 3" key="1">
    <citation type="submission" date="2019-12" db="EMBL/GenBank/DDBJ databases">
        <authorList>
            <person name="Alioto T."/>
            <person name="Alioto T."/>
            <person name="Gomez Garrido J."/>
        </authorList>
    </citation>
    <scope>NUCLEOTIDE SEQUENCE [LARGE SCALE GENOMIC DNA]</scope>
</reference>
<evidence type="ECO:0000259" key="1">
    <source>
        <dbReference type="PROSITE" id="PS51644"/>
    </source>
</evidence>
<dbReference type="PROSITE" id="PS51644">
    <property type="entry name" value="HTH_OST"/>
    <property type="match status" value="1"/>
</dbReference>
<dbReference type="Pfam" id="PF12872">
    <property type="entry name" value="OST-HTH"/>
    <property type="match status" value="1"/>
</dbReference>
<sequence>METETTLKDVKASLRGIITSSQDSLTARRLLRDFAEMEGMPIPHRAFGFNNVLEFLASIPDVIE</sequence>
<evidence type="ECO:0000313" key="3">
    <source>
        <dbReference type="Proteomes" id="UP000594638"/>
    </source>
</evidence>
<name>A0A8S0TGJ7_OLEEU</name>
<keyword evidence="3" id="KW-1185">Reference proteome</keyword>
<feature type="domain" description="HTH OST-type" evidence="1">
    <location>
        <begin position="6"/>
        <end position="64"/>
    </location>
</feature>